<dbReference type="InterPro" id="IPR000073">
    <property type="entry name" value="AB_hydrolase_1"/>
</dbReference>
<dbReference type="Proteomes" id="UP001500689">
    <property type="component" value="Unassembled WGS sequence"/>
</dbReference>
<dbReference type="InterPro" id="IPR050471">
    <property type="entry name" value="AB_hydrolase"/>
</dbReference>
<protein>
    <submittedName>
        <fullName evidence="2">Alpha/beta hydrolase</fullName>
    </submittedName>
</protein>
<dbReference type="SUPFAM" id="SSF53474">
    <property type="entry name" value="alpha/beta-Hydrolases"/>
    <property type="match status" value="1"/>
</dbReference>
<dbReference type="InterPro" id="IPR029058">
    <property type="entry name" value="AB_hydrolase_fold"/>
</dbReference>
<accession>A0ABP6XWN5</accession>
<name>A0ABP6XWN5_9PSEU</name>
<dbReference type="EMBL" id="BAAAZN010000018">
    <property type="protein sequence ID" value="GAA3573539.1"/>
    <property type="molecule type" value="Genomic_DNA"/>
</dbReference>
<dbReference type="PANTHER" id="PTHR43433:SF5">
    <property type="entry name" value="AB HYDROLASE-1 DOMAIN-CONTAINING PROTEIN"/>
    <property type="match status" value="1"/>
</dbReference>
<keyword evidence="2" id="KW-0378">Hydrolase</keyword>
<dbReference type="GO" id="GO:0016787">
    <property type="term" value="F:hydrolase activity"/>
    <property type="evidence" value="ECO:0007669"/>
    <property type="project" value="UniProtKB-KW"/>
</dbReference>
<feature type="domain" description="Serine aminopeptidase S33" evidence="1">
    <location>
        <begin position="27"/>
        <end position="244"/>
    </location>
</feature>
<keyword evidence="3" id="KW-1185">Reference proteome</keyword>
<proteinExistence type="predicted"/>
<evidence type="ECO:0000313" key="2">
    <source>
        <dbReference type="EMBL" id="GAA3573539.1"/>
    </source>
</evidence>
<evidence type="ECO:0000313" key="3">
    <source>
        <dbReference type="Proteomes" id="UP001500689"/>
    </source>
</evidence>
<gene>
    <name evidence="2" type="ORF">GCM10022222_67360</name>
</gene>
<dbReference type="PANTHER" id="PTHR43433">
    <property type="entry name" value="HYDROLASE, ALPHA/BETA FOLD FAMILY PROTEIN"/>
    <property type="match status" value="1"/>
</dbReference>
<comment type="caution">
    <text evidence="2">The sequence shown here is derived from an EMBL/GenBank/DDBJ whole genome shotgun (WGS) entry which is preliminary data.</text>
</comment>
<dbReference type="InterPro" id="IPR022742">
    <property type="entry name" value="Hydrolase_4"/>
</dbReference>
<dbReference type="RefSeq" id="WP_344867181.1">
    <property type="nucleotide sequence ID" value="NZ_BAAAZN010000018.1"/>
</dbReference>
<dbReference type="Pfam" id="PF12146">
    <property type="entry name" value="Hydrolase_4"/>
    <property type="match status" value="1"/>
</dbReference>
<sequence>MSYDEYRVAEVAGNRIPYHETGTGEPLLIHHGAESHKGQYAIFAPLLPPGIRAVSYDQRDVGDAESVDADYTISDLADDCVGLMDALHIEKAHVMGISFGGAIALHVGLRHPGRVQSLIVGAAPDSFARPNAYVAKMMAAPPEQRGALMRAASLSPEAQQDEWLLARLADLGRGTVTALGSRRRAAMESHDVRDRLAEITAPTLLLYGELDPIAPPEAGADLHAQLPSSELVVLAGARHGLSFEFRERTAELVTDWIARHGTGSAA</sequence>
<evidence type="ECO:0000259" key="1">
    <source>
        <dbReference type="Pfam" id="PF12146"/>
    </source>
</evidence>
<organism evidence="2 3">
    <name type="scientific">Amycolatopsis ultiminotia</name>
    <dbReference type="NCBI Taxonomy" id="543629"/>
    <lineage>
        <taxon>Bacteria</taxon>
        <taxon>Bacillati</taxon>
        <taxon>Actinomycetota</taxon>
        <taxon>Actinomycetes</taxon>
        <taxon>Pseudonocardiales</taxon>
        <taxon>Pseudonocardiaceae</taxon>
        <taxon>Amycolatopsis</taxon>
    </lineage>
</organism>
<reference evidence="3" key="1">
    <citation type="journal article" date="2019" name="Int. J. Syst. Evol. Microbiol.">
        <title>The Global Catalogue of Microorganisms (GCM) 10K type strain sequencing project: providing services to taxonomists for standard genome sequencing and annotation.</title>
        <authorList>
            <consortium name="The Broad Institute Genomics Platform"/>
            <consortium name="The Broad Institute Genome Sequencing Center for Infectious Disease"/>
            <person name="Wu L."/>
            <person name="Ma J."/>
        </authorList>
    </citation>
    <scope>NUCLEOTIDE SEQUENCE [LARGE SCALE GENOMIC DNA]</scope>
    <source>
        <strain evidence="3">JCM 16898</strain>
    </source>
</reference>
<dbReference type="Gene3D" id="3.40.50.1820">
    <property type="entry name" value="alpha/beta hydrolase"/>
    <property type="match status" value="1"/>
</dbReference>
<dbReference type="PRINTS" id="PR00111">
    <property type="entry name" value="ABHYDROLASE"/>
</dbReference>